<dbReference type="Proteomes" id="UP000295252">
    <property type="component" value="Chromosome IV"/>
</dbReference>
<evidence type="ECO:0000313" key="3">
    <source>
        <dbReference type="Proteomes" id="UP000295252"/>
    </source>
</evidence>
<protein>
    <submittedName>
        <fullName evidence="2">Uncharacterized protein</fullName>
    </submittedName>
</protein>
<dbReference type="EMBL" id="HG739162">
    <property type="protein sequence ID" value="CDP14003.1"/>
    <property type="molecule type" value="Genomic_DNA"/>
</dbReference>
<name>A0A068V277_COFCA</name>
<evidence type="ECO:0000313" key="2">
    <source>
        <dbReference type="EMBL" id="CDP14003.1"/>
    </source>
</evidence>
<keyword evidence="1" id="KW-0812">Transmembrane</keyword>
<organism evidence="2 3">
    <name type="scientific">Coffea canephora</name>
    <name type="common">Robusta coffee</name>
    <dbReference type="NCBI Taxonomy" id="49390"/>
    <lineage>
        <taxon>Eukaryota</taxon>
        <taxon>Viridiplantae</taxon>
        <taxon>Streptophyta</taxon>
        <taxon>Embryophyta</taxon>
        <taxon>Tracheophyta</taxon>
        <taxon>Spermatophyta</taxon>
        <taxon>Magnoliopsida</taxon>
        <taxon>eudicotyledons</taxon>
        <taxon>Gunneridae</taxon>
        <taxon>Pentapetalae</taxon>
        <taxon>asterids</taxon>
        <taxon>lamiids</taxon>
        <taxon>Gentianales</taxon>
        <taxon>Rubiaceae</taxon>
        <taxon>Ixoroideae</taxon>
        <taxon>Gardenieae complex</taxon>
        <taxon>Bertiereae - Coffeeae clade</taxon>
        <taxon>Coffeeae</taxon>
        <taxon>Coffea</taxon>
    </lineage>
</organism>
<proteinExistence type="predicted"/>
<reference evidence="3" key="1">
    <citation type="journal article" date="2014" name="Science">
        <title>The coffee genome provides insight into the convergent evolution of caffeine biosynthesis.</title>
        <authorList>
            <person name="Denoeud F."/>
            <person name="Carretero-Paulet L."/>
            <person name="Dereeper A."/>
            <person name="Droc G."/>
            <person name="Guyot R."/>
            <person name="Pietrella M."/>
            <person name="Zheng C."/>
            <person name="Alberti A."/>
            <person name="Anthony F."/>
            <person name="Aprea G."/>
            <person name="Aury J.M."/>
            <person name="Bento P."/>
            <person name="Bernard M."/>
            <person name="Bocs S."/>
            <person name="Campa C."/>
            <person name="Cenci A."/>
            <person name="Combes M.C."/>
            <person name="Crouzillat D."/>
            <person name="Da Silva C."/>
            <person name="Daddiego L."/>
            <person name="De Bellis F."/>
            <person name="Dussert S."/>
            <person name="Garsmeur O."/>
            <person name="Gayraud T."/>
            <person name="Guignon V."/>
            <person name="Jahn K."/>
            <person name="Jamilloux V."/>
            <person name="Joet T."/>
            <person name="Labadie K."/>
            <person name="Lan T."/>
            <person name="Leclercq J."/>
            <person name="Lepelley M."/>
            <person name="Leroy T."/>
            <person name="Li L.T."/>
            <person name="Librado P."/>
            <person name="Lopez L."/>
            <person name="Munoz A."/>
            <person name="Noel B."/>
            <person name="Pallavicini A."/>
            <person name="Perrotta G."/>
            <person name="Poncet V."/>
            <person name="Pot D."/>
            <person name="Priyono X."/>
            <person name="Rigoreau M."/>
            <person name="Rouard M."/>
            <person name="Rozas J."/>
            <person name="Tranchant-Dubreuil C."/>
            <person name="VanBuren R."/>
            <person name="Zhang Q."/>
            <person name="Andrade A.C."/>
            <person name="Argout X."/>
            <person name="Bertrand B."/>
            <person name="de Kochko A."/>
            <person name="Graziosi G."/>
            <person name="Henry R.J."/>
            <person name="Jayarama X."/>
            <person name="Ming R."/>
            <person name="Nagai C."/>
            <person name="Rounsley S."/>
            <person name="Sankoff D."/>
            <person name="Giuliano G."/>
            <person name="Albert V.A."/>
            <person name="Wincker P."/>
            <person name="Lashermes P."/>
        </authorList>
    </citation>
    <scope>NUCLEOTIDE SEQUENCE [LARGE SCALE GENOMIC DNA]</scope>
    <source>
        <strain evidence="3">cv. DH200-94</strain>
    </source>
</reference>
<keyword evidence="1" id="KW-0472">Membrane</keyword>
<keyword evidence="3" id="KW-1185">Reference proteome</keyword>
<dbReference type="Gramene" id="CDP14003">
    <property type="protein sequence ID" value="CDP14003"/>
    <property type="gene ID" value="GSCOC_T00039162001"/>
</dbReference>
<dbReference type="AlphaFoldDB" id="A0A068V277"/>
<dbReference type="InParanoid" id="A0A068V277"/>
<evidence type="ECO:0000256" key="1">
    <source>
        <dbReference type="SAM" id="Phobius"/>
    </source>
</evidence>
<sequence length="123" mass="13838">MNLLPSIQRIQLITNNSILAFFLKFLFIKKCVLIICKYTISITVKLKDTLRCIQRITSSTPGGLFASSCFFAAFLAAASSRLILSFLIGVLSKIWWRGSITIFWRAIAFSMKYMASSSSLVRP</sequence>
<feature type="transmembrane region" description="Helical" evidence="1">
    <location>
        <begin position="61"/>
        <end position="88"/>
    </location>
</feature>
<gene>
    <name evidence="2" type="ORF">GSCOC_T00039162001</name>
</gene>
<keyword evidence="1" id="KW-1133">Transmembrane helix</keyword>
<accession>A0A068V277</accession>
<feature type="transmembrane region" description="Helical" evidence="1">
    <location>
        <begin position="20"/>
        <end position="40"/>
    </location>
</feature>